<accession>A0A8H5GL48</accession>
<keyword evidence="4" id="KW-1185">Reference proteome</keyword>
<dbReference type="EMBL" id="JAACJM010000021">
    <property type="protein sequence ID" value="KAF5366734.1"/>
    <property type="molecule type" value="Genomic_DNA"/>
</dbReference>
<gene>
    <name evidence="3" type="ORF">D9758_006564</name>
</gene>
<evidence type="ECO:0000256" key="2">
    <source>
        <dbReference type="SAM" id="SignalP"/>
    </source>
</evidence>
<evidence type="ECO:0000313" key="4">
    <source>
        <dbReference type="Proteomes" id="UP000559256"/>
    </source>
</evidence>
<dbReference type="AlphaFoldDB" id="A0A8H5GL48"/>
<keyword evidence="1" id="KW-0472">Membrane</keyword>
<sequence>MMYSSTLLAFICALCALVFTDVVMQAGASPAPLLPTKTSLNRGFEELGFASEASLLRRTDPTFPPDPPSCPICQQNYDRINNCAQAAPVLANFSEIIFNPGAFINVIQCACTETFQSVFPQCVDCFVQTNQTQVLNAPDLNSVVSGMRQVCALASTLLGGVASTDGELPSTTASPTPTPTSTNAASALYPRLSSTVSGAVFQVMILSAAGVVGGVLLAL</sequence>
<feature type="signal peptide" evidence="2">
    <location>
        <begin position="1"/>
        <end position="20"/>
    </location>
</feature>
<evidence type="ECO:0000256" key="1">
    <source>
        <dbReference type="SAM" id="Phobius"/>
    </source>
</evidence>
<dbReference type="OrthoDB" id="3361196at2759"/>
<keyword evidence="1" id="KW-1133">Transmembrane helix</keyword>
<feature type="transmembrane region" description="Helical" evidence="1">
    <location>
        <begin position="199"/>
        <end position="218"/>
    </location>
</feature>
<evidence type="ECO:0000313" key="3">
    <source>
        <dbReference type="EMBL" id="KAF5366734.1"/>
    </source>
</evidence>
<comment type="caution">
    <text evidence="3">The sequence shown here is derived from an EMBL/GenBank/DDBJ whole genome shotgun (WGS) entry which is preliminary data.</text>
</comment>
<protein>
    <submittedName>
        <fullName evidence="3">Uncharacterized protein</fullName>
    </submittedName>
</protein>
<name>A0A8H5GL48_9AGAR</name>
<keyword evidence="2" id="KW-0732">Signal</keyword>
<reference evidence="3 4" key="1">
    <citation type="journal article" date="2020" name="ISME J.">
        <title>Uncovering the hidden diversity of litter-decomposition mechanisms in mushroom-forming fungi.</title>
        <authorList>
            <person name="Floudas D."/>
            <person name="Bentzer J."/>
            <person name="Ahren D."/>
            <person name="Johansson T."/>
            <person name="Persson P."/>
            <person name="Tunlid A."/>
        </authorList>
    </citation>
    <scope>NUCLEOTIDE SEQUENCE [LARGE SCALE GENOMIC DNA]</scope>
    <source>
        <strain evidence="3 4">CBS 291.85</strain>
    </source>
</reference>
<organism evidence="3 4">
    <name type="scientific">Tetrapyrgos nigripes</name>
    <dbReference type="NCBI Taxonomy" id="182062"/>
    <lineage>
        <taxon>Eukaryota</taxon>
        <taxon>Fungi</taxon>
        <taxon>Dikarya</taxon>
        <taxon>Basidiomycota</taxon>
        <taxon>Agaricomycotina</taxon>
        <taxon>Agaricomycetes</taxon>
        <taxon>Agaricomycetidae</taxon>
        <taxon>Agaricales</taxon>
        <taxon>Marasmiineae</taxon>
        <taxon>Marasmiaceae</taxon>
        <taxon>Tetrapyrgos</taxon>
    </lineage>
</organism>
<feature type="chain" id="PRO_5034644046" evidence="2">
    <location>
        <begin position="21"/>
        <end position="219"/>
    </location>
</feature>
<proteinExistence type="predicted"/>
<dbReference type="Proteomes" id="UP000559256">
    <property type="component" value="Unassembled WGS sequence"/>
</dbReference>
<keyword evidence="1" id="KW-0812">Transmembrane</keyword>